<evidence type="ECO:0000313" key="3">
    <source>
        <dbReference type="Proteomes" id="UP001597548"/>
    </source>
</evidence>
<gene>
    <name evidence="2" type="ORF">ACFS29_15575</name>
</gene>
<accession>A0ABW5ZYI6</accession>
<dbReference type="Pfam" id="PF01906">
    <property type="entry name" value="YbjQ_1"/>
    <property type="match status" value="1"/>
</dbReference>
<dbReference type="Proteomes" id="UP001597548">
    <property type="component" value="Unassembled WGS sequence"/>
</dbReference>
<organism evidence="2 3">
    <name type="scientific">Psychroserpens luteus</name>
    <dbReference type="NCBI Taxonomy" id="1434066"/>
    <lineage>
        <taxon>Bacteria</taxon>
        <taxon>Pseudomonadati</taxon>
        <taxon>Bacteroidota</taxon>
        <taxon>Flavobacteriia</taxon>
        <taxon>Flavobacteriales</taxon>
        <taxon>Flavobacteriaceae</taxon>
        <taxon>Psychroserpens</taxon>
    </lineage>
</organism>
<dbReference type="PANTHER" id="PTHR34068:SF1">
    <property type="entry name" value="UPF0145 PROTEIN YBJQ"/>
    <property type="match status" value="1"/>
</dbReference>
<dbReference type="PANTHER" id="PTHR34068">
    <property type="entry name" value="UPF0145 PROTEIN YBJQ"/>
    <property type="match status" value="1"/>
</dbReference>
<dbReference type="InterPro" id="IPR002765">
    <property type="entry name" value="UPF0145_YbjQ-like"/>
</dbReference>
<evidence type="ECO:0000256" key="1">
    <source>
        <dbReference type="ARBA" id="ARBA00010751"/>
    </source>
</evidence>
<dbReference type="EMBL" id="JBHUOS010000010">
    <property type="protein sequence ID" value="MFD2917073.1"/>
    <property type="molecule type" value="Genomic_DNA"/>
</dbReference>
<dbReference type="RefSeq" id="WP_194506085.1">
    <property type="nucleotide sequence ID" value="NZ_JADILU010000001.1"/>
</dbReference>
<comment type="caution">
    <text evidence="2">The sequence shown here is derived from an EMBL/GenBank/DDBJ whole genome shotgun (WGS) entry which is preliminary data.</text>
</comment>
<comment type="similarity">
    <text evidence="1">Belongs to the UPF0145 family.</text>
</comment>
<keyword evidence="3" id="KW-1185">Reference proteome</keyword>
<proteinExistence type="inferred from homology"/>
<reference evidence="3" key="1">
    <citation type="journal article" date="2019" name="Int. J. Syst. Evol. Microbiol.">
        <title>The Global Catalogue of Microorganisms (GCM) 10K type strain sequencing project: providing services to taxonomists for standard genome sequencing and annotation.</title>
        <authorList>
            <consortium name="The Broad Institute Genomics Platform"/>
            <consortium name="The Broad Institute Genome Sequencing Center for Infectious Disease"/>
            <person name="Wu L."/>
            <person name="Ma J."/>
        </authorList>
    </citation>
    <scope>NUCLEOTIDE SEQUENCE [LARGE SCALE GENOMIC DNA]</scope>
    <source>
        <strain evidence="3">KCTC 32514</strain>
    </source>
</reference>
<dbReference type="InterPro" id="IPR035439">
    <property type="entry name" value="UPF0145_dom_sf"/>
</dbReference>
<sequence>MILTTTNSIEGFKIIEYKGIVSGTSSEIKTKFSFKTEKNMQMFDDLISEAKEKAFQKMQTNASHLKANAVVGISLDIETEAGSYFFVVVTGTAVTVA</sequence>
<protein>
    <submittedName>
        <fullName evidence="2">Heavy metal-binding domain-containing protein</fullName>
    </submittedName>
</protein>
<evidence type="ECO:0000313" key="2">
    <source>
        <dbReference type="EMBL" id="MFD2917073.1"/>
    </source>
</evidence>
<dbReference type="Gene3D" id="3.30.110.70">
    <property type="entry name" value="Hypothetical protein apc22750. Chain B"/>
    <property type="match status" value="1"/>
</dbReference>
<name>A0ABW5ZYI6_9FLAO</name>
<dbReference type="SUPFAM" id="SSF117782">
    <property type="entry name" value="YbjQ-like"/>
    <property type="match status" value="1"/>
</dbReference>